<reference evidence="3" key="1">
    <citation type="submission" date="2010-05" db="EMBL/GenBank/DDBJ databases">
        <title>The draft genome of Desulfonatronospira thiodismutans ASO3-1.</title>
        <authorList>
            <consortium name="US DOE Joint Genome Institute (JGI-PGF)"/>
            <person name="Lucas S."/>
            <person name="Copeland A."/>
            <person name="Lapidus A."/>
            <person name="Cheng J.-F."/>
            <person name="Bruce D."/>
            <person name="Goodwin L."/>
            <person name="Pitluck S."/>
            <person name="Chertkov O."/>
            <person name="Brettin T."/>
            <person name="Detter J.C."/>
            <person name="Han C."/>
            <person name="Land M.L."/>
            <person name="Hauser L."/>
            <person name="Kyrpides N."/>
            <person name="Mikhailova N."/>
            <person name="Muyzer G."/>
            <person name="Woyke T."/>
        </authorList>
    </citation>
    <scope>NUCLEOTIDE SEQUENCE [LARGE SCALE GENOMIC DNA]</scope>
    <source>
        <strain evidence="3">ASO3-1</strain>
    </source>
</reference>
<keyword evidence="1" id="KW-0802">TPR repeat</keyword>
<dbReference type="InterPro" id="IPR019734">
    <property type="entry name" value="TPR_rpt"/>
</dbReference>
<organism evidence="3 4">
    <name type="scientific">Desulfonatronospira thiodismutans ASO3-1</name>
    <dbReference type="NCBI Taxonomy" id="555779"/>
    <lineage>
        <taxon>Bacteria</taxon>
        <taxon>Pseudomonadati</taxon>
        <taxon>Thermodesulfobacteriota</taxon>
        <taxon>Desulfovibrionia</taxon>
        <taxon>Desulfovibrionales</taxon>
        <taxon>Desulfonatronovibrionaceae</taxon>
        <taxon>Desulfonatronospira</taxon>
    </lineage>
</organism>
<dbReference type="Pfam" id="PF02624">
    <property type="entry name" value="YcaO"/>
    <property type="match status" value="1"/>
</dbReference>
<dbReference type="Proteomes" id="UP000005496">
    <property type="component" value="Unassembled WGS sequence"/>
</dbReference>
<dbReference type="OrthoDB" id="5380721at2"/>
<dbReference type="Gene3D" id="3.30.40.250">
    <property type="match status" value="1"/>
</dbReference>
<protein>
    <recommendedName>
        <fullName evidence="2">YcaO domain-containing protein</fullName>
    </recommendedName>
</protein>
<dbReference type="NCBIfam" id="TIGR00702">
    <property type="entry name" value="YcaO-type kinase domain"/>
    <property type="match status" value="1"/>
</dbReference>
<gene>
    <name evidence="3" type="ORF">Dthio_PD1829</name>
</gene>
<feature type="domain" description="YcaO" evidence="2">
    <location>
        <begin position="76"/>
        <end position="428"/>
    </location>
</feature>
<dbReference type="PANTHER" id="PTHR37809">
    <property type="entry name" value="RIBOSOMAL PROTEIN S12 METHYLTHIOTRANSFERASE ACCESSORY FACTOR YCAO"/>
    <property type="match status" value="1"/>
</dbReference>
<name>D6SNZ4_9BACT</name>
<proteinExistence type="predicted"/>
<evidence type="ECO:0000313" key="4">
    <source>
        <dbReference type="Proteomes" id="UP000005496"/>
    </source>
</evidence>
<dbReference type="PROSITE" id="PS51664">
    <property type="entry name" value="YCAO"/>
    <property type="match status" value="1"/>
</dbReference>
<dbReference type="InterPro" id="IPR003776">
    <property type="entry name" value="YcaO-like_dom"/>
</dbReference>
<dbReference type="SUPFAM" id="SSF48452">
    <property type="entry name" value="TPR-like"/>
    <property type="match status" value="1"/>
</dbReference>
<accession>D6SNZ4</accession>
<evidence type="ECO:0000256" key="1">
    <source>
        <dbReference type="PROSITE-ProRule" id="PRU00339"/>
    </source>
</evidence>
<dbReference type="PANTHER" id="PTHR37809:SF1">
    <property type="entry name" value="RIBOSOMAL PROTEIN S12 METHYLTHIOTRANSFERASE ACCESSORY FACTOR YCAO"/>
    <property type="match status" value="1"/>
</dbReference>
<dbReference type="EMBL" id="ACJN02000002">
    <property type="protein sequence ID" value="EFI34470.1"/>
    <property type="molecule type" value="Genomic_DNA"/>
</dbReference>
<evidence type="ECO:0000313" key="3">
    <source>
        <dbReference type="EMBL" id="EFI34470.1"/>
    </source>
</evidence>
<dbReference type="SMART" id="SM00028">
    <property type="entry name" value="TPR"/>
    <property type="match status" value="4"/>
</dbReference>
<dbReference type="Pfam" id="PF00515">
    <property type="entry name" value="TPR_1"/>
    <property type="match status" value="1"/>
</dbReference>
<evidence type="ECO:0000259" key="2">
    <source>
        <dbReference type="PROSITE" id="PS51664"/>
    </source>
</evidence>
<dbReference type="Gene3D" id="3.30.1330.230">
    <property type="match status" value="1"/>
</dbReference>
<dbReference type="eggNOG" id="COG1944">
    <property type="taxonomic scope" value="Bacteria"/>
</dbReference>
<dbReference type="Gene3D" id="1.25.40.10">
    <property type="entry name" value="Tetratricopeptide repeat domain"/>
    <property type="match status" value="1"/>
</dbReference>
<dbReference type="eggNOG" id="COG0457">
    <property type="taxonomic scope" value="Bacteria"/>
</dbReference>
<feature type="repeat" description="TPR" evidence="1">
    <location>
        <begin position="496"/>
        <end position="529"/>
    </location>
</feature>
<feature type="repeat" description="TPR" evidence="1">
    <location>
        <begin position="425"/>
        <end position="458"/>
    </location>
</feature>
<dbReference type="Pfam" id="PF13181">
    <property type="entry name" value="TPR_8"/>
    <property type="match status" value="1"/>
</dbReference>
<dbReference type="InterPro" id="IPR011990">
    <property type="entry name" value="TPR-like_helical_dom_sf"/>
</dbReference>
<dbReference type="PROSITE" id="PS50293">
    <property type="entry name" value="TPR_REGION"/>
    <property type="match status" value="1"/>
</dbReference>
<feature type="repeat" description="TPR" evidence="1">
    <location>
        <begin position="530"/>
        <end position="563"/>
    </location>
</feature>
<dbReference type="Gene3D" id="3.30.160.660">
    <property type="match status" value="1"/>
</dbReference>
<comment type="caution">
    <text evidence="3">The sequence shown here is derived from an EMBL/GenBank/DDBJ whole genome shotgun (WGS) entry which is preliminary data.</text>
</comment>
<dbReference type="AlphaFoldDB" id="D6SNZ4"/>
<sequence>MIKIGSSPKGYTQEADKALTPQETVEKVTGALNQHGQAILKKIKRIDTGRLGIPVYFSYYGVRARDMGVPKRQQMGKGVSPAQAQCSALMELIERYSFFSFVSSDENFIRLSWKKARSRWGDQLIPTAEIIKSVQEDISRQQAEEVLDLIQWRFTPALNVYEARQEYVPLDWFKKLSEFNGSSAGNTLEESILQGACELVERHVSAIVDKEHLQIPTINQESIKSPVLRDLLDRFSRHNIKVWLKDMSLGYPVPTVGALAYDPGTFPGLSEIVFTAGTATSPEMAAIRALTEVAQLAGDFHTGSNYEASGLPKFTTLKETGWLTRGPVTDISSLPDISRPDMGRELMELSRGLKLMGYSLYSVSTMHPDLEIPANYSFVPGFLFRERTPRASIGMFAGRILAEEEDPIAAAGKLEQLKKIYPDASFLPFYQGMNLLRQEEHQQAAKYFARAESLQPDSESRGLSAFYSAYALSGLHRWPETIEHLNRAIELDPLVKEYFNLRGVAYFKQKDYEHAIDDFQKALQLDSGSVMDMFNLAVCYKELGRRNAAAEMLQKVLTIDPGLEKARRFLEEMEN</sequence>
<keyword evidence="4" id="KW-1185">Reference proteome</keyword>
<dbReference type="RefSeq" id="WP_008869792.1">
    <property type="nucleotide sequence ID" value="NZ_ACJN02000002.1"/>
</dbReference>
<dbReference type="PROSITE" id="PS50005">
    <property type="entry name" value="TPR"/>
    <property type="match status" value="3"/>
</dbReference>